<evidence type="ECO:0000313" key="9">
    <source>
        <dbReference type="Proteomes" id="UP001163823"/>
    </source>
</evidence>
<dbReference type="PANTHER" id="PTHR45650:SF43">
    <property type="entry name" value="GDSL ESTERASE_LIPASE 7-LIKE"/>
    <property type="match status" value="1"/>
</dbReference>
<keyword evidence="9" id="KW-1185">Reference proteome</keyword>
<evidence type="ECO:0000256" key="7">
    <source>
        <dbReference type="ARBA" id="ARBA00023098"/>
    </source>
</evidence>
<dbReference type="Pfam" id="PF00657">
    <property type="entry name" value="Lipase_GDSL"/>
    <property type="match status" value="1"/>
</dbReference>
<dbReference type="InterPro" id="IPR008265">
    <property type="entry name" value="Lipase_GDSL_AS"/>
</dbReference>
<evidence type="ECO:0000256" key="6">
    <source>
        <dbReference type="ARBA" id="ARBA00022963"/>
    </source>
</evidence>
<dbReference type="PANTHER" id="PTHR45650">
    <property type="entry name" value="GDSL-LIKE LIPASE/ACYLHYDROLASE-RELATED"/>
    <property type="match status" value="1"/>
</dbReference>
<dbReference type="EMBL" id="JARAOO010000010">
    <property type="protein sequence ID" value="KAJ7953971.1"/>
    <property type="molecule type" value="Genomic_DNA"/>
</dbReference>
<comment type="similarity">
    <text evidence="2">Belongs to the 'GDSL' lipolytic enzyme family.</text>
</comment>
<dbReference type="InterPro" id="IPR001087">
    <property type="entry name" value="GDSL"/>
</dbReference>
<dbReference type="InterPro" id="IPR036514">
    <property type="entry name" value="SGNH_hydro_sf"/>
</dbReference>
<keyword evidence="3" id="KW-0964">Secreted</keyword>
<keyword evidence="7" id="KW-0443">Lipid metabolism</keyword>
<organism evidence="8 9">
    <name type="scientific">Quillaja saponaria</name>
    <name type="common">Soap bark tree</name>
    <dbReference type="NCBI Taxonomy" id="32244"/>
    <lineage>
        <taxon>Eukaryota</taxon>
        <taxon>Viridiplantae</taxon>
        <taxon>Streptophyta</taxon>
        <taxon>Embryophyta</taxon>
        <taxon>Tracheophyta</taxon>
        <taxon>Spermatophyta</taxon>
        <taxon>Magnoliopsida</taxon>
        <taxon>eudicotyledons</taxon>
        <taxon>Gunneridae</taxon>
        <taxon>Pentapetalae</taxon>
        <taxon>rosids</taxon>
        <taxon>fabids</taxon>
        <taxon>Fabales</taxon>
        <taxon>Quillajaceae</taxon>
        <taxon>Quillaja</taxon>
    </lineage>
</organism>
<dbReference type="Gene3D" id="3.40.50.1110">
    <property type="entry name" value="SGNH hydrolase"/>
    <property type="match status" value="1"/>
</dbReference>
<dbReference type="PROSITE" id="PS01098">
    <property type="entry name" value="LIPASE_GDSL_SER"/>
    <property type="match status" value="1"/>
</dbReference>
<evidence type="ECO:0000256" key="5">
    <source>
        <dbReference type="ARBA" id="ARBA00022801"/>
    </source>
</evidence>
<protein>
    <submittedName>
        <fullName evidence="8">GDSL esterase/lipase</fullName>
    </submittedName>
</protein>
<accession>A0AAD7LAV0</accession>
<evidence type="ECO:0000256" key="2">
    <source>
        <dbReference type="ARBA" id="ARBA00008668"/>
    </source>
</evidence>
<evidence type="ECO:0000256" key="3">
    <source>
        <dbReference type="ARBA" id="ARBA00022525"/>
    </source>
</evidence>
<dbReference type="GO" id="GO:0005576">
    <property type="term" value="C:extracellular region"/>
    <property type="evidence" value="ECO:0007669"/>
    <property type="project" value="UniProtKB-SubCell"/>
</dbReference>
<name>A0AAD7LAV0_QUISA</name>
<reference evidence="8" key="1">
    <citation type="journal article" date="2023" name="Science">
        <title>Elucidation of the pathway for biosynthesis of saponin adjuvants from the soapbark tree.</title>
        <authorList>
            <person name="Reed J."/>
            <person name="Orme A."/>
            <person name="El-Demerdash A."/>
            <person name="Owen C."/>
            <person name="Martin L.B.B."/>
            <person name="Misra R.C."/>
            <person name="Kikuchi S."/>
            <person name="Rejzek M."/>
            <person name="Martin A.C."/>
            <person name="Harkess A."/>
            <person name="Leebens-Mack J."/>
            <person name="Louveau T."/>
            <person name="Stephenson M.J."/>
            <person name="Osbourn A."/>
        </authorList>
    </citation>
    <scope>NUCLEOTIDE SEQUENCE</scope>
    <source>
        <strain evidence="8">S10</strain>
    </source>
</reference>
<evidence type="ECO:0000313" key="8">
    <source>
        <dbReference type="EMBL" id="KAJ7953971.1"/>
    </source>
</evidence>
<dbReference type="InterPro" id="IPR035669">
    <property type="entry name" value="SGNH_plant_lipase-like"/>
</dbReference>
<dbReference type="GO" id="GO:0016042">
    <property type="term" value="P:lipid catabolic process"/>
    <property type="evidence" value="ECO:0007669"/>
    <property type="project" value="UniProtKB-KW"/>
</dbReference>
<dbReference type="AlphaFoldDB" id="A0AAD7LAV0"/>
<evidence type="ECO:0000256" key="1">
    <source>
        <dbReference type="ARBA" id="ARBA00004613"/>
    </source>
</evidence>
<comment type="subcellular location">
    <subcellularLocation>
        <location evidence="1">Secreted</location>
    </subcellularLocation>
</comment>
<dbReference type="GO" id="GO:0016298">
    <property type="term" value="F:lipase activity"/>
    <property type="evidence" value="ECO:0007669"/>
    <property type="project" value="InterPro"/>
</dbReference>
<keyword evidence="5" id="KW-0378">Hydrolase</keyword>
<sequence length="396" mass="44167">MLRVINSQISSRNNVNMSLMIEKLSIVFCCIFLLLSCLSPMLVMCVKSSPPTPWPGLYAFGDSILDTGNDYFPGMSMIANYSPYEIDFPTGLYCLDCGAEPFGRYTNGYTIPDFLGEFLLQNSFVLPFTYHSEQAMFLKSGYSFASGSASILPETTLSKLGKIACFEKQIEAFTDYVTRFLPKSIDERSVHLSNSIFLVHIGSDDYLYNYLQKDGINNKYSARQFGKLLVEKLGNHLKHLYHEGARKIVVFEIPPLGCLPREQVDYIPAPNTGGCTRSTNNLVHHFNKQLPGLLNSLSRSLKGVTFVTAKTYGLFLDMASNPNKYGLTDTRNPCCILASSGSGLCEPYQKPCDNRNSHLFWDSINPTEVVHKLIAEKCYKGSGLCVPINISNLVML</sequence>
<dbReference type="CDD" id="cd01837">
    <property type="entry name" value="SGNH_plant_lipase_like"/>
    <property type="match status" value="1"/>
</dbReference>
<dbReference type="Proteomes" id="UP001163823">
    <property type="component" value="Chromosome 10"/>
</dbReference>
<dbReference type="KEGG" id="qsa:O6P43_025599"/>
<evidence type="ECO:0000256" key="4">
    <source>
        <dbReference type="ARBA" id="ARBA00022729"/>
    </source>
</evidence>
<dbReference type="InterPro" id="IPR051238">
    <property type="entry name" value="GDSL_esterase/lipase"/>
</dbReference>
<gene>
    <name evidence="8" type="ORF">O6P43_025599</name>
</gene>
<proteinExistence type="inferred from homology"/>
<comment type="caution">
    <text evidence="8">The sequence shown here is derived from an EMBL/GenBank/DDBJ whole genome shotgun (WGS) entry which is preliminary data.</text>
</comment>
<keyword evidence="6" id="KW-0442">Lipid degradation</keyword>
<keyword evidence="4" id="KW-0732">Signal</keyword>